<organism evidence="1 2">
    <name type="scientific">Sulfolobus tengchongensis</name>
    <dbReference type="NCBI Taxonomy" id="207809"/>
    <lineage>
        <taxon>Archaea</taxon>
        <taxon>Thermoproteota</taxon>
        <taxon>Thermoprotei</taxon>
        <taxon>Sulfolobales</taxon>
        <taxon>Sulfolobaceae</taxon>
        <taxon>Sulfolobus</taxon>
    </lineage>
</organism>
<evidence type="ECO:0000313" key="2">
    <source>
        <dbReference type="Proteomes" id="UP001432202"/>
    </source>
</evidence>
<name>A0AAX4L1V0_9CREN</name>
<dbReference type="AlphaFoldDB" id="A0AAX4L1V0"/>
<proteinExistence type="predicted"/>
<dbReference type="InterPro" id="IPR019117">
    <property type="entry name" value="CRISPR-assoc_protein_Cmr3"/>
</dbReference>
<gene>
    <name evidence="1" type="ORF">V6M85_03250</name>
</gene>
<protein>
    <submittedName>
        <fullName evidence="1">Type III-B CRISPR module-associated Cmr3 family protein</fullName>
    </submittedName>
</protein>
<reference evidence="1 2" key="1">
    <citation type="submission" date="2024-02" db="EMBL/GenBank/DDBJ databases">
        <title>STSV induces naive adaptation in Sulfolobus.</title>
        <authorList>
            <person name="Xiang X."/>
            <person name="Song M."/>
        </authorList>
    </citation>
    <scope>NUCLEOTIDE SEQUENCE [LARGE SCALE GENOMIC DNA]</scope>
    <source>
        <strain evidence="1 2">RT2</strain>
    </source>
</reference>
<keyword evidence="2" id="KW-1185">Reference proteome</keyword>
<sequence>MNTPTFVCIKPIESYLFRMHGEFDVNLKGPYSTASSIELPLPSTIAGILSTINIEDNKVKIEENKEEDVFDQNYTLQGKIWGPIIRKGDKIGVLNGEYTKNGELIITEKEVRRERRVGIGMEADRRVTKEGMIFTTTLVDLNDIGEICYYYEGEIKGERVIKFGGEGRVALLKSSQVELNCVKSKLAYLLSPLLIKSEVNINTGIIEFDNGVSLSVISGRFYSVGLGFNVRTRKRKPIYKALMQDSIVKLNREIGCFESIGEYSQLGYGSLLPVNKVIIKS</sequence>
<dbReference type="Pfam" id="PF09700">
    <property type="entry name" value="Cas_Cmr3"/>
    <property type="match status" value="1"/>
</dbReference>
<dbReference type="RefSeq" id="WP_338602927.1">
    <property type="nucleotide sequence ID" value="NZ_CP146016.1"/>
</dbReference>
<accession>A0AAX4L1V0</accession>
<evidence type="ECO:0000313" key="1">
    <source>
        <dbReference type="EMBL" id="WWQ61111.1"/>
    </source>
</evidence>
<dbReference type="Proteomes" id="UP001432202">
    <property type="component" value="Chromosome"/>
</dbReference>
<dbReference type="EMBL" id="CP146016">
    <property type="protein sequence ID" value="WWQ61111.1"/>
    <property type="molecule type" value="Genomic_DNA"/>
</dbReference>
<dbReference type="GeneID" id="89335752"/>